<dbReference type="SUPFAM" id="SSF53850">
    <property type="entry name" value="Periplasmic binding protein-like II"/>
    <property type="match status" value="1"/>
</dbReference>
<feature type="domain" description="HTH lysR-type" evidence="5">
    <location>
        <begin position="7"/>
        <end position="59"/>
    </location>
</feature>
<evidence type="ECO:0000256" key="4">
    <source>
        <dbReference type="ARBA" id="ARBA00023163"/>
    </source>
</evidence>
<evidence type="ECO:0000256" key="2">
    <source>
        <dbReference type="ARBA" id="ARBA00023015"/>
    </source>
</evidence>
<keyword evidence="4" id="KW-0804">Transcription</keyword>
<dbReference type="InterPro" id="IPR036390">
    <property type="entry name" value="WH_DNA-bd_sf"/>
</dbReference>
<dbReference type="InterPro" id="IPR036388">
    <property type="entry name" value="WH-like_DNA-bd_sf"/>
</dbReference>
<dbReference type="InterPro" id="IPR000847">
    <property type="entry name" value="LysR_HTH_N"/>
</dbReference>
<evidence type="ECO:0000256" key="3">
    <source>
        <dbReference type="ARBA" id="ARBA00023125"/>
    </source>
</evidence>
<name>A0A1E5CYH7_9VIBR</name>
<gene>
    <name evidence="6" type="ORF">A130_00685</name>
</gene>
<dbReference type="RefSeq" id="WP_017054334.1">
    <property type="nucleotide sequence ID" value="NZ_AJYW02000133.1"/>
</dbReference>
<dbReference type="FunFam" id="1.10.10.10:FF:000001">
    <property type="entry name" value="LysR family transcriptional regulator"/>
    <property type="match status" value="1"/>
</dbReference>
<dbReference type="EMBL" id="AJYW02000133">
    <property type="protein sequence ID" value="OEE75869.1"/>
    <property type="molecule type" value="Genomic_DNA"/>
</dbReference>
<keyword evidence="2" id="KW-0805">Transcription regulation</keyword>
<evidence type="ECO:0000256" key="1">
    <source>
        <dbReference type="ARBA" id="ARBA00009437"/>
    </source>
</evidence>
<dbReference type="NCBIfam" id="NF008294">
    <property type="entry name" value="PRK11074.1"/>
    <property type="match status" value="1"/>
</dbReference>
<proteinExistence type="inferred from homology"/>
<accession>A0A1E5CYH7</accession>
<comment type="caution">
    <text evidence="6">The sequence shown here is derived from an EMBL/GenBank/DDBJ whole genome shotgun (WGS) entry which is preliminary data.</text>
</comment>
<evidence type="ECO:0000259" key="5">
    <source>
        <dbReference type="PROSITE" id="PS50931"/>
    </source>
</evidence>
<dbReference type="GO" id="GO:0003700">
    <property type="term" value="F:DNA-binding transcription factor activity"/>
    <property type="evidence" value="ECO:0007669"/>
    <property type="project" value="InterPro"/>
</dbReference>
<dbReference type="InterPro" id="IPR005119">
    <property type="entry name" value="LysR_subst-bd"/>
</dbReference>
<reference evidence="6 7" key="1">
    <citation type="journal article" date="2012" name="Science">
        <title>Ecological populations of bacteria act as socially cohesive units of antibiotic production and resistance.</title>
        <authorList>
            <person name="Cordero O.X."/>
            <person name="Wildschutte H."/>
            <person name="Kirkup B."/>
            <person name="Proehl S."/>
            <person name="Ngo L."/>
            <person name="Hussain F."/>
            <person name="Le Roux F."/>
            <person name="Mincer T."/>
            <person name="Polz M.F."/>
        </authorList>
    </citation>
    <scope>NUCLEOTIDE SEQUENCE [LARGE SCALE GENOMIC DNA]</scope>
    <source>
        <strain evidence="6 7">FF-238</strain>
    </source>
</reference>
<dbReference type="GO" id="GO:0000976">
    <property type="term" value="F:transcription cis-regulatory region binding"/>
    <property type="evidence" value="ECO:0007669"/>
    <property type="project" value="TreeGrafter"/>
</dbReference>
<sequence length="307" mass="34757">MFSKSSLEMLDTVARLGSFTAAAEVLHKVPSAISYGVRQVEQDLDVILFRRLPRKVELTPAGELFIEEARVLLRQMSEVKAQTKRAAHGWQKTLKLTLDNVVKLDKMKPMIEDFYQTFEFAELQINMEVFNGSWEAIAQGRADIVIGATSAIPVGGDFEVKEMGLLDWALVMSPSHPCVKEQNLTESFVSQFPAICLDDTSSVLPKRHTGHYPQQRRLLLPNWYSAIECLKNGVGVGYMPRHIAAPLIADGQLVEKVMPDDKPLSQCCLVWRKDDNHKLIKWMVDYLGSSEQLYHDWLDERRLGDIG</sequence>
<protein>
    <submittedName>
        <fullName evidence="6">LysR family transcriptional regulator</fullName>
    </submittedName>
</protein>
<evidence type="ECO:0000313" key="7">
    <source>
        <dbReference type="Proteomes" id="UP000094165"/>
    </source>
</evidence>
<keyword evidence="7" id="KW-1185">Reference proteome</keyword>
<dbReference type="AlphaFoldDB" id="A0A1E5CYH7"/>
<dbReference type="Gene3D" id="3.40.190.290">
    <property type="match status" value="1"/>
</dbReference>
<dbReference type="Gene3D" id="1.10.10.10">
    <property type="entry name" value="Winged helix-like DNA-binding domain superfamily/Winged helix DNA-binding domain"/>
    <property type="match status" value="1"/>
</dbReference>
<dbReference type="PROSITE" id="PS50931">
    <property type="entry name" value="HTH_LYSR"/>
    <property type="match status" value="1"/>
</dbReference>
<dbReference type="SUPFAM" id="SSF46785">
    <property type="entry name" value="Winged helix' DNA-binding domain"/>
    <property type="match status" value="1"/>
</dbReference>
<dbReference type="PANTHER" id="PTHR30126:SF18">
    <property type="entry name" value="LYSR FAMILY TRANSCRIPTIONAL REGULATOR"/>
    <property type="match status" value="1"/>
</dbReference>
<evidence type="ECO:0000313" key="6">
    <source>
        <dbReference type="EMBL" id="OEE75869.1"/>
    </source>
</evidence>
<comment type="similarity">
    <text evidence="1">Belongs to the LysR transcriptional regulatory family.</text>
</comment>
<organism evidence="6 7">
    <name type="scientific">Vibrio genomosp. F6 str. FF-238</name>
    <dbReference type="NCBI Taxonomy" id="1191298"/>
    <lineage>
        <taxon>Bacteria</taxon>
        <taxon>Pseudomonadati</taxon>
        <taxon>Pseudomonadota</taxon>
        <taxon>Gammaproteobacteria</taxon>
        <taxon>Vibrionales</taxon>
        <taxon>Vibrionaceae</taxon>
        <taxon>Vibrio</taxon>
    </lineage>
</organism>
<dbReference type="Proteomes" id="UP000094165">
    <property type="component" value="Unassembled WGS sequence"/>
</dbReference>
<dbReference type="Pfam" id="PF00126">
    <property type="entry name" value="HTH_1"/>
    <property type="match status" value="1"/>
</dbReference>
<dbReference type="PANTHER" id="PTHR30126">
    <property type="entry name" value="HTH-TYPE TRANSCRIPTIONAL REGULATOR"/>
    <property type="match status" value="1"/>
</dbReference>
<keyword evidence="3" id="KW-0238">DNA-binding</keyword>
<dbReference type="Pfam" id="PF03466">
    <property type="entry name" value="LysR_substrate"/>
    <property type="match status" value="1"/>
</dbReference>